<evidence type="ECO:0000313" key="5">
    <source>
        <dbReference type="EMBL" id="MDR7325504.1"/>
    </source>
</evidence>
<evidence type="ECO:0000256" key="3">
    <source>
        <dbReference type="ARBA" id="ARBA00023163"/>
    </source>
</evidence>
<dbReference type="InterPro" id="IPR036390">
    <property type="entry name" value="WH_DNA-bd_sf"/>
</dbReference>
<dbReference type="PROSITE" id="PS51118">
    <property type="entry name" value="HTH_HXLR"/>
    <property type="match status" value="1"/>
</dbReference>
<evidence type="ECO:0000256" key="2">
    <source>
        <dbReference type="ARBA" id="ARBA00023125"/>
    </source>
</evidence>
<dbReference type="RefSeq" id="WP_310420288.1">
    <property type="nucleotide sequence ID" value="NZ_JAVDYC010000001.1"/>
</dbReference>
<evidence type="ECO:0000313" key="6">
    <source>
        <dbReference type="Proteomes" id="UP001183629"/>
    </source>
</evidence>
<dbReference type="PANTHER" id="PTHR33204:SF39">
    <property type="entry name" value="TRANSCRIPTIONAL REGULATORY PROTEIN"/>
    <property type="match status" value="1"/>
</dbReference>
<keyword evidence="6" id="KW-1185">Reference proteome</keyword>
<dbReference type="AlphaFoldDB" id="A0AAE3ZSX9"/>
<gene>
    <name evidence="5" type="ORF">J2S44_005754</name>
</gene>
<organism evidence="5 6">
    <name type="scientific">Catenuloplanes niger</name>
    <dbReference type="NCBI Taxonomy" id="587534"/>
    <lineage>
        <taxon>Bacteria</taxon>
        <taxon>Bacillati</taxon>
        <taxon>Actinomycetota</taxon>
        <taxon>Actinomycetes</taxon>
        <taxon>Micromonosporales</taxon>
        <taxon>Micromonosporaceae</taxon>
        <taxon>Catenuloplanes</taxon>
    </lineage>
</organism>
<comment type="caution">
    <text evidence="5">The sequence shown here is derived from an EMBL/GenBank/DDBJ whole genome shotgun (WGS) entry which is preliminary data.</text>
</comment>
<evidence type="ECO:0000259" key="4">
    <source>
        <dbReference type="PROSITE" id="PS51118"/>
    </source>
</evidence>
<feature type="domain" description="HTH hxlR-type" evidence="4">
    <location>
        <begin position="20"/>
        <end position="118"/>
    </location>
</feature>
<dbReference type="InterPro" id="IPR036388">
    <property type="entry name" value="WH-like_DNA-bd_sf"/>
</dbReference>
<reference evidence="5 6" key="1">
    <citation type="submission" date="2023-07" db="EMBL/GenBank/DDBJ databases">
        <title>Sequencing the genomes of 1000 actinobacteria strains.</title>
        <authorList>
            <person name="Klenk H.-P."/>
        </authorList>
    </citation>
    <scope>NUCLEOTIDE SEQUENCE [LARGE SCALE GENOMIC DNA]</scope>
    <source>
        <strain evidence="5 6">DSM 44711</strain>
    </source>
</reference>
<proteinExistence type="predicted"/>
<evidence type="ECO:0000256" key="1">
    <source>
        <dbReference type="ARBA" id="ARBA00023015"/>
    </source>
</evidence>
<accession>A0AAE3ZSX9</accession>
<protein>
    <submittedName>
        <fullName evidence="5">DNA-binding HxlR family transcriptional regulator</fullName>
    </submittedName>
</protein>
<dbReference type="PANTHER" id="PTHR33204">
    <property type="entry name" value="TRANSCRIPTIONAL REGULATOR, MARR FAMILY"/>
    <property type="match status" value="1"/>
</dbReference>
<dbReference type="GO" id="GO:0003677">
    <property type="term" value="F:DNA binding"/>
    <property type="evidence" value="ECO:0007669"/>
    <property type="project" value="UniProtKB-KW"/>
</dbReference>
<keyword evidence="2 5" id="KW-0238">DNA-binding</keyword>
<dbReference type="SUPFAM" id="SSF46785">
    <property type="entry name" value="Winged helix' DNA-binding domain"/>
    <property type="match status" value="1"/>
</dbReference>
<dbReference type="EMBL" id="JAVDYC010000001">
    <property type="protein sequence ID" value="MDR7325504.1"/>
    <property type="molecule type" value="Genomic_DNA"/>
</dbReference>
<dbReference type="InterPro" id="IPR002577">
    <property type="entry name" value="HTH_HxlR"/>
</dbReference>
<keyword evidence="3" id="KW-0804">Transcription</keyword>
<dbReference type="Gene3D" id="1.10.10.10">
    <property type="entry name" value="Winged helix-like DNA-binding domain superfamily/Winged helix DNA-binding domain"/>
    <property type="match status" value="1"/>
</dbReference>
<keyword evidence="1" id="KW-0805">Transcription regulation</keyword>
<dbReference type="Proteomes" id="UP001183629">
    <property type="component" value="Unassembled WGS sequence"/>
</dbReference>
<dbReference type="Pfam" id="PF01638">
    <property type="entry name" value="HxlR"/>
    <property type="match status" value="1"/>
</dbReference>
<name>A0AAE3ZSX9_9ACTN</name>
<sequence>MMDLRLPPDVRVTESMREHCPLRDTLDRIGDRWTVIVVVLLRDGPRRFTDLRRAAAGISQRMLTHTLRSLERDGLLTRTVHPTVPPRVDYELTPAGRSLTEPLTALLHWSLRHHEHVRASRASYDDR</sequence>